<dbReference type="OrthoDB" id="5795846at2"/>
<dbReference type="EMBL" id="FNUD01000002">
    <property type="protein sequence ID" value="SEE39540.1"/>
    <property type="molecule type" value="Genomic_DNA"/>
</dbReference>
<accession>A0A0J6GCY0</accession>
<sequence>MQTDLWNYCLNLYARPGVEQACLHLQDQGLDVCLLLCAAWLQERAVACDELRLGQLNACAGPWQREVVQPLRQLRTHWRKTAAHDDALAALRAQIKSLELEAEKTLLRRLESVTLGWPTAQPQDTCDWLQRVASDADHPDCDALHQLRVAINHA</sequence>
<keyword evidence="1" id="KW-0175">Coiled coil</keyword>
<comment type="caution">
    <text evidence="2">The sequence shown here is derived from an EMBL/GenBank/DDBJ whole genome shotgun (WGS) entry which is preliminary data.</text>
</comment>
<proteinExistence type="predicted"/>
<protein>
    <submittedName>
        <fullName evidence="2">TIGR02444 family protein</fullName>
    </submittedName>
</protein>
<dbReference type="Proteomes" id="UP000183613">
    <property type="component" value="Unassembled WGS sequence"/>
</dbReference>
<dbReference type="AlphaFoldDB" id="A0A0J6GCY0"/>
<dbReference type="PATRIC" id="fig|882211.3.peg.2903"/>
<name>A0A0J6GCY0_PSEDM</name>
<evidence type="ECO:0000256" key="1">
    <source>
        <dbReference type="SAM" id="Coils"/>
    </source>
</evidence>
<gene>
    <name evidence="2" type="ORF">SAMN04489800_0692</name>
</gene>
<dbReference type="Pfam" id="PF09523">
    <property type="entry name" value="DUF2390"/>
    <property type="match status" value="1"/>
</dbReference>
<evidence type="ECO:0000313" key="2">
    <source>
        <dbReference type="EMBL" id="SEE39540.1"/>
    </source>
</evidence>
<evidence type="ECO:0000313" key="3">
    <source>
        <dbReference type="Proteomes" id="UP000183613"/>
    </source>
</evidence>
<dbReference type="InterPro" id="IPR012659">
    <property type="entry name" value="CHP02444"/>
</dbReference>
<dbReference type="RefSeq" id="WP_048360590.1">
    <property type="nucleotide sequence ID" value="NZ_FNUD01000002.1"/>
</dbReference>
<reference evidence="2" key="1">
    <citation type="submission" date="2016-10" db="EMBL/GenBank/DDBJ databases">
        <authorList>
            <person name="Varghese N."/>
            <person name="Submissions S."/>
        </authorList>
    </citation>
    <scope>NUCLEOTIDE SEQUENCE [LARGE SCALE GENOMIC DNA]</scope>
    <source>
        <strain evidence="2">LMG 25555</strain>
    </source>
</reference>
<keyword evidence="3" id="KW-1185">Reference proteome</keyword>
<organism evidence="2 3">
    <name type="scientific">Pseudomonas deceptionensis</name>
    <dbReference type="NCBI Taxonomy" id="882211"/>
    <lineage>
        <taxon>Bacteria</taxon>
        <taxon>Pseudomonadati</taxon>
        <taxon>Pseudomonadota</taxon>
        <taxon>Gammaproteobacteria</taxon>
        <taxon>Pseudomonadales</taxon>
        <taxon>Pseudomonadaceae</taxon>
        <taxon>Pseudomonas</taxon>
    </lineage>
</organism>
<feature type="coiled-coil region" evidence="1">
    <location>
        <begin position="81"/>
        <end position="108"/>
    </location>
</feature>
<dbReference type="NCBIfam" id="TIGR02444">
    <property type="entry name" value="TIGR02444 family protein"/>
    <property type="match status" value="1"/>
</dbReference>